<reference evidence="1 2" key="1">
    <citation type="submission" date="2023-03" db="EMBL/GenBank/DDBJ databases">
        <title>High-quality genome of Scylla paramamosain provides insights in environmental adaptation.</title>
        <authorList>
            <person name="Zhang L."/>
        </authorList>
    </citation>
    <scope>NUCLEOTIDE SEQUENCE [LARGE SCALE GENOMIC DNA]</scope>
    <source>
        <strain evidence="1">LZ_2023a</strain>
        <tissue evidence="1">Muscle</tissue>
    </source>
</reference>
<accession>A0AAW0T6Q7</accession>
<dbReference type="Proteomes" id="UP001487740">
    <property type="component" value="Unassembled WGS sequence"/>
</dbReference>
<dbReference type="AlphaFoldDB" id="A0AAW0T6Q7"/>
<gene>
    <name evidence="1" type="ORF">O3P69_011634</name>
</gene>
<dbReference type="EMBL" id="JARAKH010000038">
    <property type="protein sequence ID" value="KAK8383285.1"/>
    <property type="molecule type" value="Genomic_DNA"/>
</dbReference>
<proteinExistence type="predicted"/>
<organism evidence="1 2">
    <name type="scientific">Scylla paramamosain</name>
    <name type="common">Mud crab</name>
    <dbReference type="NCBI Taxonomy" id="85552"/>
    <lineage>
        <taxon>Eukaryota</taxon>
        <taxon>Metazoa</taxon>
        <taxon>Ecdysozoa</taxon>
        <taxon>Arthropoda</taxon>
        <taxon>Crustacea</taxon>
        <taxon>Multicrustacea</taxon>
        <taxon>Malacostraca</taxon>
        <taxon>Eumalacostraca</taxon>
        <taxon>Eucarida</taxon>
        <taxon>Decapoda</taxon>
        <taxon>Pleocyemata</taxon>
        <taxon>Brachyura</taxon>
        <taxon>Eubrachyura</taxon>
        <taxon>Portunoidea</taxon>
        <taxon>Portunidae</taxon>
        <taxon>Portuninae</taxon>
        <taxon>Scylla</taxon>
    </lineage>
</organism>
<comment type="caution">
    <text evidence="1">The sequence shown here is derived from an EMBL/GenBank/DDBJ whole genome shotgun (WGS) entry which is preliminary data.</text>
</comment>
<evidence type="ECO:0000313" key="2">
    <source>
        <dbReference type="Proteomes" id="UP001487740"/>
    </source>
</evidence>
<evidence type="ECO:0000313" key="1">
    <source>
        <dbReference type="EMBL" id="KAK8383285.1"/>
    </source>
</evidence>
<protein>
    <submittedName>
        <fullName evidence="1">Uncharacterized protein</fullName>
    </submittedName>
</protein>
<keyword evidence="2" id="KW-1185">Reference proteome</keyword>
<sequence>MPRPLLPSSATCITSQDYRLQKFGPVQPISSSTICLRGLEQEGVCSPCSRVDGPAPLHDTGDSGSLVLAADEAGHL</sequence>
<name>A0AAW0T6Q7_SCYPA</name>